<dbReference type="EMBL" id="OD566569">
    <property type="protein sequence ID" value="CAD7444256.1"/>
    <property type="molecule type" value="Genomic_DNA"/>
</dbReference>
<dbReference type="InterPro" id="IPR052641">
    <property type="entry name" value="AKAP7_isoform_gamma"/>
</dbReference>
<feature type="compositionally biased region" description="Polar residues" evidence="1">
    <location>
        <begin position="56"/>
        <end position="66"/>
    </location>
</feature>
<feature type="compositionally biased region" description="Basic residues" evidence="1">
    <location>
        <begin position="115"/>
        <end position="128"/>
    </location>
</feature>
<feature type="region of interest" description="Disordered" evidence="1">
    <location>
        <begin position="104"/>
        <end position="135"/>
    </location>
</feature>
<organism evidence="3">
    <name type="scientific">Timema bartmani</name>
    <dbReference type="NCBI Taxonomy" id="61472"/>
    <lineage>
        <taxon>Eukaryota</taxon>
        <taxon>Metazoa</taxon>
        <taxon>Ecdysozoa</taxon>
        <taxon>Arthropoda</taxon>
        <taxon>Hexapoda</taxon>
        <taxon>Insecta</taxon>
        <taxon>Pterygota</taxon>
        <taxon>Neoptera</taxon>
        <taxon>Polyneoptera</taxon>
        <taxon>Phasmatodea</taxon>
        <taxon>Timematodea</taxon>
        <taxon>Timematoidea</taxon>
        <taxon>Timematidae</taxon>
        <taxon>Timema</taxon>
    </lineage>
</organism>
<gene>
    <name evidence="3" type="ORF">TBIB3V08_LOCUS6639</name>
</gene>
<dbReference type="GO" id="GO:0010738">
    <property type="term" value="P:regulation of protein kinase A signaling"/>
    <property type="evidence" value="ECO:0007669"/>
    <property type="project" value="TreeGrafter"/>
</dbReference>
<accession>A0A7R9F183</accession>
<dbReference type="Gene3D" id="3.90.1140.10">
    <property type="entry name" value="Cyclic phosphodiesterase"/>
    <property type="match status" value="1"/>
</dbReference>
<sequence>MEIPQVVVKEITSSTRLICASQEPLVAPKKQLKSVKQSVILADIEPSTSEEHSTSVDESSPISEGQVTLVEERSTKLEISSGFERSLLQLSVYLSEEESISCEQEGTESTLLTPKSKRQKRKKKRKHSLSSPPGKKMYLRPNYFIGIQVSNPEIHRAVRLVQQRIIQQEPALCSTVIPTPKLHLTLAVFYLPDPEYVTRAAKVVKECVNAARETFTTPPVSLTFTGIKSFKNEVVFVGIKEGSALQRVNDLAIKLETSLQAAGLSSSSKKAFRPHLTLMKLSKDFTLRRKACNGLTKIPESLYSDMANHSFGVQTVRGVQLLSMNKPKDISGYYYCSHQENFDVECDELNDHSECCKPLFSKEDLGNTLKQNICVPRPHTANKRGIHTLQSSDESLMCNKISSDLTHPLGTSTVGAWRLVSNLLIDLGRELSDEVTPSFPFLNRVIYVPQWLFLYLPLFLCSHLHISPKPRRLSPPTSNDSSPAINLLPTSTSYDSHRDSRMG</sequence>
<evidence type="ECO:0000259" key="2">
    <source>
        <dbReference type="Pfam" id="PF10469"/>
    </source>
</evidence>
<reference evidence="3" key="1">
    <citation type="submission" date="2020-11" db="EMBL/GenBank/DDBJ databases">
        <authorList>
            <person name="Tran Van P."/>
        </authorList>
    </citation>
    <scope>NUCLEOTIDE SEQUENCE</scope>
</reference>
<dbReference type="GO" id="GO:0034237">
    <property type="term" value="F:protein kinase A regulatory subunit binding"/>
    <property type="evidence" value="ECO:0007669"/>
    <property type="project" value="TreeGrafter"/>
</dbReference>
<evidence type="ECO:0000256" key="1">
    <source>
        <dbReference type="SAM" id="MobiDB-lite"/>
    </source>
</evidence>
<dbReference type="Pfam" id="PF10469">
    <property type="entry name" value="AKAP7_NLS"/>
    <property type="match status" value="1"/>
</dbReference>
<protein>
    <recommendedName>
        <fullName evidence="2">A-kinase anchor protein 7-like phosphoesterase domain-containing protein</fullName>
    </recommendedName>
</protein>
<feature type="compositionally biased region" description="Polar residues" evidence="1">
    <location>
        <begin position="475"/>
        <end position="494"/>
    </location>
</feature>
<name>A0A7R9F183_9NEOP</name>
<feature type="region of interest" description="Disordered" evidence="1">
    <location>
        <begin position="470"/>
        <end position="503"/>
    </location>
</feature>
<evidence type="ECO:0000313" key="3">
    <source>
        <dbReference type="EMBL" id="CAD7444256.1"/>
    </source>
</evidence>
<dbReference type="SUPFAM" id="SSF55144">
    <property type="entry name" value="LigT-like"/>
    <property type="match status" value="1"/>
</dbReference>
<dbReference type="PANTHER" id="PTHR15934:SF2">
    <property type="entry name" value="A-KINASE ANCHOR PROTEIN 7-LIKE PHOSPHOESTERASE DOMAIN-CONTAINING PROTEIN"/>
    <property type="match status" value="1"/>
</dbReference>
<dbReference type="InterPro" id="IPR009097">
    <property type="entry name" value="Cyclic_Pdiesterase"/>
</dbReference>
<dbReference type="GO" id="GO:0005829">
    <property type="term" value="C:cytosol"/>
    <property type="evidence" value="ECO:0007669"/>
    <property type="project" value="TreeGrafter"/>
</dbReference>
<dbReference type="InterPro" id="IPR019510">
    <property type="entry name" value="AKAP7-like_phosphoesterase"/>
</dbReference>
<dbReference type="AlphaFoldDB" id="A0A7R9F183"/>
<proteinExistence type="predicted"/>
<feature type="region of interest" description="Disordered" evidence="1">
    <location>
        <begin position="43"/>
        <end position="67"/>
    </location>
</feature>
<feature type="domain" description="A-kinase anchor protein 7-like phosphoesterase" evidence="2">
    <location>
        <begin position="141"/>
        <end position="338"/>
    </location>
</feature>
<dbReference type="PANTHER" id="PTHR15934">
    <property type="entry name" value="RNA 2',3'-CYCLIC PHOSPHODIESTERASE"/>
    <property type="match status" value="1"/>
</dbReference>
<feature type="compositionally biased region" description="Polar residues" evidence="1">
    <location>
        <begin position="104"/>
        <end position="113"/>
    </location>
</feature>